<dbReference type="Proteomes" id="UP000242754">
    <property type="component" value="Unassembled WGS sequence"/>
</dbReference>
<evidence type="ECO:0000256" key="1">
    <source>
        <dbReference type="SAM" id="Phobius"/>
    </source>
</evidence>
<feature type="transmembrane region" description="Helical" evidence="1">
    <location>
        <begin position="75"/>
        <end position="93"/>
    </location>
</feature>
<dbReference type="Pfam" id="PF06161">
    <property type="entry name" value="DUF975"/>
    <property type="match status" value="1"/>
</dbReference>
<dbReference type="RefSeq" id="WP_087033980.1">
    <property type="nucleotide sequence ID" value="NZ_FJNE01000008.1"/>
</dbReference>
<feature type="transmembrane region" description="Helical" evidence="1">
    <location>
        <begin position="21"/>
        <end position="40"/>
    </location>
</feature>
<gene>
    <name evidence="2" type="ORF">Tpal_2433</name>
</gene>
<keyword evidence="3" id="KW-1185">Reference proteome</keyword>
<feature type="transmembrane region" description="Helical" evidence="1">
    <location>
        <begin position="194"/>
        <end position="213"/>
    </location>
</feature>
<keyword evidence="1" id="KW-0472">Membrane</keyword>
<name>A0A143YX50_9LACT</name>
<dbReference type="InterPro" id="IPR010380">
    <property type="entry name" value="DUF975"/>
</dbReference>
<evidence type="ECO:0008006" key="4">
    <source>
        <dbReference type="Google" id="ProtNLM"/>
    </source>
</evidence>
<dbReference type="PANTHER" id="PTHR40076">
    <property type="entry name" value="MEMBRANE PROTEIN-RELATED"/>
    <property type="match status" value="1"/>
</dbReference>
<evidence type="ECO:0000313" key="3">
    <source>
        <dbReference type="Proteomes" id="UP000242754"/>
    </source>
</evidence>
<dbReference type="AlphaFoldDB" id="A0A143YX50"/>
<dbReference type="STRING" id="140314.SAMN04488076_1075"/>
<protein>
    <recommendedName>
        <fullName evidence="4">DUF975 family protein</fullName>
    </recommendedName>
</protein>
<evidence type="ECO:0000313" key="2">
    <source>
        <dbReference type="EMBL" id="CZQ99870.1"/>
    </source>
</evidence>
<feature type="transmembrane region" description="Helical" evidence="1">
    <location>
        <begin position="125"/>
        <end position="148"/>
    </location>
</feature>
<sequence length="272" mass="30700">MMTNGEIRASGREYLRGNYKMAVINMIMLGIANSTLQSIVRSLTGESLMNINLSGQSIPTIDTILSMNFSAFQTLLNIVLSIAVGLLMAAMHMGNEWGYLDMLDGVPLSASHLIKPFERNVWKMFGVLALQAIYIFLWAILLFIPGIIKFYSLALANFIYFDNPDMKTTDILKQSESFMKGKKLKLFQLDLSYIWSYFIPVSLILSSIFTVLFNYNSTRSSYASLALFVIMLLVAFAAFFILTFIVEPRRKAARAVFYTEVLRDENISTSGE</sequence>
<keyword evidence="1" id="KW-1133">Transmembrane helix</keyword>
<dbReference type="OrthoDB" id="9784844at2"/>
<dbReference type="PANTHER" id="PTHR40076:SF1">
    <property type="entry name" value="MEMBRANE PROTEIN"/>
    <property type="match status" value="1"/>
</dbReference>
<accession>A0A143YX50</accession>
<organism evidence="2 3">
    <name type="scientific">Trichococcus palustris</name>
    <dbReference type="NCBI Taxonomy" id="140314"/>
    <lineage>
        <taxon>Bacteria</taxon>
        <taxon>Bacillati</taxon>
        <taxon>Bacillota</taxon>
        <taxon>Bacilli</taxon>
        <taxon>Lactobacillales</taxon>
        <taxon>Carnobacteriaceae</taxon>
        <taxon>Trichococcus</taxon>
    </lineage>
</organism>
<dbReference type="EMBL" id="FJNE01000008">
    <property type="protein sequence ID" value="CZQ99870.1"/>
    <property type="molecule type" value="Genomic_DNA"/>
</dbReference>
<keyword evidence="1" id="KW-0812">Transmembrane</keyword>
<proteinExistence type="predicted"/>
<feature type="transmembrane region" description="Helical" evidence="1">
    <location>
        <begin position="225"/>
        <end position="246"/>
    </location>
</feature>
<reference evidence="2 3" key="1">
    <citation type="submission" date="2016-02" db="EMBL/GenBank/DDBJ databases">
        <authorList>
            <person name="Wen L."/>
            <person name="He K."/>
            <person name="Yang H."/>
        </authorList>
    </citation>
    <scope>NUCLEOTIDE SEQUENCE [LARGE SCALE GENOMIC DNA]</scope>
    <source>
        <strain evidence="2">Trichococcus palustris</strain>
    </source>
</reference>